<organism evidence="1 2">
    <name type="scientific">Dorcoceras hygrometricum</name>
    <dbReference type="NCBI Taxonomy" id="472368"/>
    <lineage>
        <taxon>Eukaryota</taxon>
        <taxon>Viridiplantae</taxon>
        <taxon>Streptophyta</taxon>
        <taxon>Embryophyta</taxon>
        <taxon>Tracheophyta</taxon>
        <taxon>Spermatophyta</taxon>
        <taxon>Magnoliopsida</taxon>
        <taxon>eudicotyledons</taxon>
        <taxon>Gunneridae</taxon>
        <taxon>Pentapetalae</taxon>
        <taxon>asterids</taxon>
        <taxon>lamiids</taxon>
        <taxon>Lamiales</taxon>
        <taxon>Gesneriaceae</taxon>
        <taxon>Didymocarpoideae</taxon>
        <taxon>Trichosporeae</taxon>
        <taxon>Loxocarpinae</taxon>
        <taxon>Dorcoceras</taxon>
    </lineage>
</organism>
<keyword evidence="2" id="KW-1185">Reference proteome</keyword>
<dbReference type="EMBL" id="KV019259">
    <property type="protein sequence ID" value="KZV16178.1"/>
    <property type="molecule type" value="Genomic_DNA"/>
</dbReference>
<evidence type="ECO:0000313" key="2">
    <source>
        <dbReference type="Proteomes" id="UP000250235"/>
    </source>
</evidence>
<name>A0A2Z7A3K2_9LAMI</name>
<dbReference type="AlphaFoldDB" id="A0A2Z7A3K2"/>
<proteinExistence type="predicted"/>
<gene>
    <name evidence="1" type="ORF">F511_43811</name>
</gene>
<evidence type="ECO:0000313" key="1">
    <source>
        <dbReference type="EMBL" id="KZV16178.1"/>
    </source>
</evidence>
<sequence>MCARNVAHHARHHRALVARWTAPGRTLAARLWRVGRAVVVHWLHEMLADDARHQRALVSRWTAPGRTLAARLWRVGRAVVVHWLHEMLADDGRLCAMAGRCLRDAWPLRAAGCATMAGRWERWERDGGRTMRHWLAHPVSCAALVTAVRGLCAARVFLGGGRRPAMLRRCRDG</sequence>
<dbReference type="Proteomes" id="UP000250235">
    <property type="component" value="Unassembled WGS sequence"/>
</dbReference>
<accession>A0A2Z7A3K2</accession>
<reference evidence="1 2" key="1">
    <citation type="journal article" date="2015" name="Proc. Natl. Acad. Sci. U.S.A.">
        <title>The resurrection genome of Boea hygrometrica: A blueprint for survival of dehydration.</title>
        <authorList>
            <person name="Xiao L."/>
            <person name="Yang G."/>
            <person name="Zhang L."/>
            <person name="Yang X."/>
            <person name="Zhao S."/>
            <person name="Ji Z."/>
            <person name="Zhou Q."/>
            <person name="Hu M."/>
            <person name="Wang Y."/>
            <person name="Chen M."/>
            <person name="Xu Y."/>
            <person name="Jin H."/>
            <person name="Xiao X."/>
            <person name="Hu G."/>
            <person name="Bao F."/>
            <person name="Hu Y."/>
            <person name="Wan P."/>
            <person name="Li L."/>
            <person name="Deng X."/>
            <person name="Kuang T."/>
            <person name="Xiang C."/>
            <person name="Zhu J.K."/>
            <person name="Oliver M.J."/>
            <person name="He Y."/>
        </authorList>
    </citation>
    <scope>NUCLEOTIDE SEQUENCE [LARGE SCALE GENOMIC DNA]</scope>
    <source>
        <strain evidence="2">cv. XS01</strain>
    </source>
</reference>
<protein>
    <submittedName>
        <fullName evidence="1">Uncharacterized protein</fullName>
    </submittedName>
</protein>